<protein>
    <submittedName>
        <fullName evidence="1">Uncharacterized protein</fullName>
    </submittedName>
</protein>
<evidence type="ECO:0000313" key="2">
    <source>
        <dbReference type="Proteomes" id="UP000199012"/>
    </source>
</evidence>
<keyword evidence="2" id="KW-1185">Reference proteome</keyword>
<dbReference type="STRING" id="988821.SAMN05421867_1198"/>
<dbReference type="Proteomes" id="UP000199012">
    <property type="component" value="Unassembled WGS sequence"/>
</dbReference>
<proteinExistence type="predicted"/>
<dbReference type="AlphaFoldDB" id="A0A1I1ANK2"/>
<evidence type="ECO:0000313" key="1">
    <source>
        <dbReference type="EMBL" id="SFB37960.1"/>
    </source>
</evidence>
<dbReference type="EMBL" id="FOKA01000019">
    <property type="protein sequence ID" value="SFB37960.1"/>
    <property type="molecule type" value="Genomic_DNA"/>
</dbReference>
<reference evidence="1 2" key="1">
    <citation type="submission" date="2016-10" db="EMBL/GenBank/DDBJ databases">
        <authorList>
            <person name="de Groot N.N."/>
        </authorList>
    </citation>
    <scope>NUCLEOTIDE SEQUENCE [LARGE SCALE GENOMIC DNA]</scope>
    <source>
        <strain evidence="1 2">CGMCC 4.6945</strain>
    </source>
</reference>
<dbReference type="NCBIfam" id="NF038114">
    <property type="entry name" value="rightmost"/>
    <property type="match status" value="1"/>
</dbReference>
<accession>A0A1I1ANK2</accession>
<organism evidence="1 2">
    <name type="scientific">Cellulomonas marina</name>
    <dbReference type="NCBI Taxonomy" id="988821"/>
    <lineage>
        <taxon>Bacteria</taxon>
        <taxon>Bacillati</taxon>
        <taxon>Actinomycetota</taxon>
        <taxon>Actinomycetes</taxon>
        <taxon>Micrococcales</taxon>
        <taxon>Cellulomonadaceae</taxon>
        <taxon>Cellulomonas</taxon>
    </lineage>
</organism>
<sequence>MTATRVGCTSGSAEDAVETTAAGGTSLRYDATAGRFVYNWKTPAQAGQCLEVTVGTRDGSNLTALFRLT</sequence>
<dbReference type="OrthoDB" id="5718261at2"/>
<name>A0A1I1ANK2_9CELL</name>
<dbReference type="RefSeq" id="WP_090034569.1">
    <property type="nucleotide sequence ID" value="NZ_BONM01000027.1"/>
</dbReference>
<gene>
    <name evidence="1" type="ORF">SAMN05421867_1198</name>
</gene>